<evidence type="ECO:0000313" key="4">
    <source>
        <dbReference type="EMBL" id="PYI03907.1"/>
    </source>
</evidence>
<evidence type="ECO:0000313" key="5">
    <source>
        <dbReference type="Proteomes" id="UP000248423"/>
    </source>
</evidence>
<proteinExistence type="inferred from homology"/>
<accession>A0A319E1N2</accession>
<gene>
    <name evidence="4" type="ORF">BO78DRAFT_348828</name>
</gene>
<name>A0A319E1N2_ASPSB</name>
<dbReference type="PANTHER" id="PTHR33365:SF4">
    <property type="entry name" value="CYCLOCHLOROTINE BIOSYNTHESIS PROTEIN O"/>
    <property type="match status" value="1"/>
</dbReference>
<dbReference type="PANTHER" id="PTHR33365">
    <property type="entry name" value="YALI0B05434P"/>
    <property type="match status" value="1"/>
</dbReference>
<comment type="similarity">
    <text evidence="2">Belongs to the ustYa family.</text>
</comment>
<dbReference type="Proteomes" id="UP000248423">
    <property type="component" value="Unassembled WGS sequence"/>
</dbReference>
<dbReference type="STRING" id="1448318.A0A319E1N2"/>
<keyword evidence="5" id="KW-1185">Reference proteome</keyword>
<feature type="region of interest" description="Disordered" evidence="3">
    <location>
        <begin position="44"/>
        <end position="81"/>
    </location>
</feature>
<dbReference type="Pfam" id="PF11807">
    <property type="entry name" value="UstYa"/>
    <property type="match status" value="1"/>
</dbReference>
<sequence length="259" mass="28901">MSKTSQHTTPCLISLALTTLFLITITILLRTPPDIFPHILPPICPSQTQTPDPSQQTHGRIFTERPELERTTNDDDEAKPWESIILPPSGGAIRSHTVPDSINPNDIKEGKVLGWGISMFHQLHCLIAIRALVFPETTENKINSTSGAHTDDMMHDRSHWAHCFDYIAQGIICAADDTIERPRKAADRHGRTIFDVDGVGAVHQCRDASVLWETSMRSLDEPVSMEGWREGVGVRAFLGESVAKERMEVPELYTLGMEE</sequence>
<organism evidence="4 5">
    <name type="scientific">Aspergillus sclerotiicarbonarius (strain CBS 121057 / IBT 28362)</name>
    <dbReference type="NCBI Taxonomy" id="1448318"/>
    <lineage>
        <taxon>Eukaryota</taxon>
        <taxon>Fungi</taxon>
        <taxon>Dikarya</taxon>
        <taxon>Ascomycota</taxon>
        <taxon>Pezizomycotina</taxon>
        <taxon>Eurotiomycetes</taxon>
        <taxon>Eurotiomycetidae</taxon>
        <taxon>Eurotiales</taxon>
        <taxon>Aspergillaceae</taxon>
        <taxon>Aspergillus</taxon>
        <taxon>Aspergillus subgen. Circumdati</taxon>
    </lineage>
</organism>
<feature type="compositionally biased region" description="Basic and acidic residues" evidence="3">
    <location>
        <begin position="61"/>
        <end position="73"/>
    </location>
</feature>
<dbReference type="EMBL" id="KZ826375">
    <property type="protein sequence ID" value="PYI03907.1"/>
    <property type="molecule type" value="Genomic_DNA"/>
</dbReference>
<dbReference type="AlphaFoldDB" id="A0A319E1N2"/>
<evidence type="ECO:0000256" key="1">
    <source>
        <dbReference type="ARBA" id="ARBA00004685"/>
    </source>
</evidence>
<evidence type="ECO:0000256" key="3">
    <source>
        <dbReference type="SAM" id="MobiDB-lite"/>
    </source>
</evidence>
<protein>
    <submittedName>
        <fullName evidence="4">Uncharacterized protein</fullName>
    </submittedName>
</protein>
<dbReference type="VEuPathDB" id="FungiDB:BO78DRAFT_348828"/>
<evidence type="ECO:0000256" key="2">
    <source>
        <dbReference type="ARBA" id="ARBA00035112"/>
    </source>
</evidence>
<reference evidence="4 5" key="1">
    <citation type="submission" date="2018-02" db="EMBL/GenBank/DDBJ databases">
        <title>The genomes of Aspergillus section Nigri reveals drivers in fungal speciation.</title>
        <authorList>
            <consortium name="DOE Joint Genome Institute"/>
            <person name="Vesth T.C."/>
            <person name="Nybo J."/>
            <person name="Theobald S."/>
            <person name="Brandl J."/>
            <person name="Frisvad J.C."/>
            <person name="Nielsen K.F."/>
            <person name="Lyhne E.K."/>
            <person name="Kogle M.E."/>
            <person name="Kuo A."/>
            <person name="Riley R."/>
            <person name="Clum A."/>
            <person name="Nolan M."/>
            <person name="Lipzen A."/>
            <person name="Salamov A."/>
            <person name="Henrissat B."/>
            <person name="Wiebenga A."/>
            <person name="De vries R.P."/>
            <person name="Grigoriev I.V."/>
            <person name="Mortensen U.H."/>
            <person name="Andersen M.R."/>
            <person name="Baker S.E."/>
        </authorList>
    </citation>
    <scope>NUCLEOTIDE SEQUENCE [LARGE SCALE GENOMIC DNA]</scope>
    <source>
        <strain evidence="4 5">CBS 121057</strain>
    </source>
</reference>
<feature type="compositionally biased region" description="Low complexity" evidence="3">
    <location>
        <begin position="45"/>
        <end position="57"/>
    </location>
</feature>
<comment type="pathway">
    <text evidence="1">Mycotoxin biosynthesis.</text>
</comment>
<dbReference type="OrthoDB" id="3687641at2759"/>
<dbReference type="InterPro" id="IPR021765">
    <property type="entry name" value="UstYa-like"/>
</dbReference>
<dbReference type="GO" id="GO:0043386">
    <property type="term" value="P:mycotoxin biosynthetic process"/>
    <property type="evidence" value="ECO:0007669"/>
    <property type="project" value="InterPro"/>
</dbReference>